<evidence type="ECO:0000256" key="1">
    <source>
        <dbReference type="SAM" id="Coils"/>
    </source>
</evidence>
<name>A0ABW1ZUG8_9GAMM</name>
<comment type="caution">
    <text evidence="2">The sequence shown here is derived from an EMBL/GenBank/DDBJ whole genome shotgun (WGS) entry which is preliminary data.</text>
</comment>
<dbReference type="Proteomes" id="UP001596422">
    <property type="component" value="Unassembled WGS sequence"/>
</dbReference>
<sequence length="248" mass="27856">MFWSLLVNISLYVLGSLLYEPHKSERTLTNEFLSSMLPSLQRYRARPTGLDAYIELASKMAEAEVLLTKYLNADKAYLAVNSIADDLQILSKSQITIIELIEFHRMLEHVLSGAIGAASAHRAIETSIRYSDREAADLKALYSHLVSELHGQHLGDAPPGPVAGSGHKAKGEDHFGMINELQRNIETLEQTIEAQQAEISQLETKLDSRYEAMFRYRLNAQKLKQENELLRRELGAIRAPETGQENPP</sequence>
<keyword evidence="1" id="KW-0175">Coiled coil</keyword>
<accession>A0ABW1ZUG8</accession>
<dbReference type="EMBL" id="JBHSWE010000001">
    <property type="protein sequence ID" value="MFC6668898.1"/>
    <property type="molecule type" value="Genomic_DNA"/>
</dbReference>
<protein>
    <submittedName>
        <fullName evidence="2">Uncharacterized protein</fullName>
    </submittedName>
</protein>
<evidence type="ECO:0000313" key="3">
    <source>
        <dbReference type="Proteomes" id="UP001596422"/>
    </source>
</evidence>
<dbReference type="RefSeq" id="WP_379907455.1">
    <property type="nucleotide sequence ID" value="NZ_JBHSWE010000001.1"/>
</dbReference>
<proteinExistence type="predicted"/>
<evidence type="ECO:0000313" key="2">
    <source>
        <dbReference type="EMBL" id="MFC6668898.1"/>
    </source>
</evidence>
<keyword evidence="3" id="KW-1185">Reference proteome</keyword>
<gene>
    <name evidence="2" type="ORF">ACFQDL_01330</name>
</gene>
<organism evidence="2 3">
    <name type="scientific">Marinobacterium aestuariivivens</name>
    <dbReference type="NCBI Taxonomy" id="1698799"/>
    <lineage>
        <taxon>Bacteria</taxon>
        <taxon>Pseudomonadati</taxon>
        <taxon>Pseudomonadota</taxon>
        <taxon>Gammaproteobacteria</taxon>
        <taxon>Oceanospirillales</taxon>
        <taxon>Oceanospirillaceae</taxon>
        <taxon>Marinobacterium</taxon>
    </lineage>
</organism>
<reference evidence="3" key="1">
    <citation type="journal article" date="2019" name="Int. J. Syst. Evol. Microbiol.">
        <title>The Global Catalogue of Microorganisms (GCM) 10K type strain sequencing project: providing services to taxonomists for standard genome sequencing and annotation.</title>
        <authorList>
            <consortium name="The Broad Institute Genomics Platform"/>
            <consortium name="The Broad Institute Genome Sequencing Center for Infectious Disease"/>
            <person name="Wu L."/>
            <person name="Ma J."/>
        </authorList>
    </citation>
    <scope>NUCLEOTIDE SEQUENCE [LARGE SCALE GENOMIC DNA]</scope>
    <source>
        <strain evidence="3">NBRC 111756</strain>
    </source>
</reference>
<feature type="coiled-coil region" evidence="1">
    <location>
        <begin position="178"/>
        <end position="233"/>
    </location>
</feature>